<name>A0ABD1H0W9_SALDI</name>
<keyword evidence="1" id="KW-0812">Transmembrane</keyword>
<gene>
    <name evidence="2" type="ORF">AAHA92_17188</name>
</gene>
<evidence type="ECO:0000256" key="1">
    <source>
        <dbReference type="SAM" id="Phobius"/>
    </source>
</evidence>
<evidence type="ECO:0000313" key="3">
    <source>
        <dbReference type="Proteomes" id="UP001567538"/>
    </source>
</evidence>
<feature type="transmembrane region" description="Helical" evidence="1">
    <location>
        <begin position="12"/>
        <end position="36"/>
    </location>
</feature>
<sequence length="122" mass="12626">MASPVSDAGRPRLSLLLGLLPSVCVCVCVCVCVGALCRAPHCSPEALPSVASLASSDLIATVRGRKQRCRQGLGRAATHRGWTLGVRHVRCTDASGIGSARCGDRVGHNRCEIGLPGCPTHA</sequence>
<keyword evidence="1" id="KW-0472">Membrane</keyword>
<accession>A0ABD1H0W9</accession>
<organism evidence="2 3">
    <name type="scientific">Salvia divinorum</name>
    <name type="common">Maria pastora</name>
    <name type="synonym">Diviner's sage</name>
    <dbReference type="NCBI Taxonomy" id="28513"/>
    <lineage>
        <taxon>Eukaryota</taxon>
        <taxon>Viridiplantae</taxon>
        <taxon>Streptophyta</taxon>
        <taxon>Embryophyta</taxon>
        <taxon>Tracheophyta</taxon>
        <taxon>Spermatophyta</taxon>
        <taxon>Magnoliopsida</taxon>
        <taxon>eudicotyledons</taxon>
        <taxon>Gunneridae</taxon>
        <taxon>Pentapetalae</taxon>
        <taxon>asterids</taxon>
        <taxon>lamiids</taxon>
        <taxon>Lamiales</taxon>
        <taxon>Lamiaceae</taxon>
        <taxon>Nepetoideae</taxon>
        <taxon>Mentheae</taxon>
        <taxon>Salviinae</taxon>
        <taxon>Salvia</taxon>
        <taxon>Salvia subgen. Calosphace</taxon>
    </lineage>
</organism>
<protein>
    <recommendedName>
        <fullName evidence="4">Secreted protein</fullName>
    </recommendedName>
</protein>
<evidence type="ECO:0008006" key="4">
    <source>
        <dbReference type="Google" id="ProtNLM"/>
    </source>
</evidence>
<dbReference type="Proteomes" id="UP001567538">
    <property type="component" value="Unassembled WGS sequence"/>
</dbReference>
<keyword evidence="3" id="KW-1185">Reference proteome</keyword>
<dbReference type="AlphaFoldDB" id="A0ABD1H0W9"/>
<evidence type="ECO:0000313" key="2">
    <source>
        <dbReference type="EMBL" id="KAL1549033.1"/>
    </source>
</evidence>
<keyword evidence="1" id="KW-1133">Transmembrane helix</keyword>
<dbReference type="EMBL" id="JBEAFC010000007">
    <property type="protein sequence ID" value="KAL1549033.1"/>
    <property type="molecule type" value="Genomic_DNA"/>
</dbReference>
<proteinExistence type="predicted"/>
<comment type="caution">
    <text evidence="2">The sequence shown here is derived from an EMBL/GenBank/DDBJ whole genome shotgun (WGS) entry which is preliminary data.</text>
</comment>
<reference evidence="2 3" key="1">
    <citation type="submission" date="2024-06" db="EMBL/GenBank/DDBJ databases">
        <title>A chromosome level genome sequence of Diviner's sage (Salvia divinorum).</title>
        <authorList>
            <person name="Ford S.A."/>
            <person name="Ro D.-K."/>
            <person name="Ness R.W."/>
            <person name="Phillips M.A."/>
        </authorList>
    </citation>
    <scope>NUCLEOTIDE SEQUENCE [LARGE SCALE GENOMIC DNA]</scope>
    <source>
        <strain evidence="2">SAF-2024a</strain>
        <tissue evidence="2">Leaf</tissue>
    </source>
</reference>